<proteinExistence type="predicted"/>
<protein>
    <submittedName>
        <fullName evidence="1">16259_t:CDS:1</fullName>
    </submittedName>
</protein>
<dbReference type="OrthoDB" id="10492015at2759"/>
<dbReference type="EMBL" id="CAJVPZ010000432">
    <property type="protein sequence ID" value="CAG8465134.1"/>
    <property type="molecule type" value="Genomic_DNA"/>
</dbReference>
<reference evidence="1" key="1">
    <citation type="submission" date="2021-06" db="EMBL/GenBank/DDBJ databases">
        <authorList>
            <person name="Kallberg Y."/>
            <person name="Tangrot J."/>
            <person name="Rosling A."/>
        </authorList>
    </citation>
    <scope>NUCLEOTIDE SEQUENCE</scope>
    <source>
        <strain evidence="1">IN212</strain>
    </source>
</reference>
<evidence type="ECO:0000313" key="2">
    <source>
        <dbReference type="Proteomes" id="UP000789396"/>
    </source>
</evidence>
<name>A0A9N8VUV9_9GLOM</name>
<keyword evidence="2" id="KW-1185">Reference proteome</keyword>
<dbReference type="Proteomes" id="UP000789396">
    <property type="component" value="Unassembled WGS sequence"/>
</dbReference>
<sequence>MTNSYTFNIVTDDYLRVINSNSIEQICITNSYPFNIINDENLRLNRPKIIEQNCATNSYTFTIVESVITNQTLQLERSNNSEQSHLSNLDLLIALLNFSEAINTNIISVMFTNEQKPEFELFYLSKSEPLCTAKVTSADAFSAVNETKFLSNSIQSNTQIQK</sequence>
<organism evidence="1 2">
    <name type="scientific">Racocetra fulgida</name>
    <dbReference type="NCBI Taxonomy" id="60492"/>
    <lineage>
        <taxon>Eukaryota</taxon>
        <taxon>Fungi</taxon>
        <taxon>Fungi incertae sedis</taxon>
        <taxon>Mucoromycota</taxon>
        <taxon>Glomeromycotina</taxon>
        <taxon>Glomeromycetes</taxon>
        <taxon>Diversisporales</taxon>
        <taxon>Gigasporaceae</taxon>
        <taxon>Racocetra</taxon>
    </lineage>
</organism>
<evidence type="ECO:0000313" key="1">
    <source>
        <dbReference type="EMBL" id="CAG8465134.1"/>
    </source>
</evidence>
<gene>
    <name evidence="1" type="ORF">RFULGI_LOCUS862</name>
</gene>
<comment type="caution">
    <text evidence="1">The sequence shown here is derived from an EMBL/GenBank/DDBJ whole genome shotgun (WGS) entry which is preliminary data.</text>
</comment>
<accession>A0A9N8VUV9</accession>
<dbReference type="AlphaFoldDB" id="A0A9N8VUV9"/>